<evidence type="ECO:0000256" key="1">
    <source>
        <dbReference type="SAM" id="MobiDB-lite"/>
    </source>
</evidence>
<name>A0A6C6YY87_SALPB</name>
<gene>
    <name evidence="2" type="ordered locus">SPAB_00728</name>
</gene>
<dbReference type="Proteomes" id="UP000008556">
    <property type="component" value="Chromosome"/>
</dbReference>
<accession>A0A6C6YY87</accession>
<sequence>MRLRVLRNGRMNRLMAALRPHAGRPDKMPRVATRHRASGFPDVF</sequence>
<reference evidence="2 3" key="1">
    <citation type="submission" date="2007-11" db="EMBL/GenBank/DDBJ databases">
        <authorList>
            <consortium name="The Salmonella enterica serovar Paratyphi B Genome Sequencing Project"/>
            <person name="McClelland M."/>
            <person name="Sanderson E.K."/>
            <person name="Porwollik S."/>
            <person name="Spieth J."/>
            <person name="Clifton W.S."/>
            <person name="Fulton R."/>
            <person name="Cordes M."/>
            <person name="Wollam A."/>
            <person name="Shah N."/>
            <person name="Pepin K."/>
            <person name="Bhonagiri V."/>
            <person name="Nash W."/>
            <person name="Johnson M."/>
            <person name="Thiruvilangam P."/>
            <person name="Wilson R."/>
        </authorList>
    </citation>
    <scope>NUCLEOTIDE SEQUENCE [LARGE SCALE GENOMIC DNA]</scope>
    <source>
        <strain evidence="3">ATCC BAA-1250 / SPB7</strain>
    </source>
</reference>
<evidence type="ECO:0000313" key="2">
    <source>
        <dbReference type="EMBL" id="ABX66153.1"/>
    </source>
</evidence>
<proteinExistence type="predicted"/>
<feature type="region of interest" description="Disordered" evidence="1">
    <location>
        <begin position="21"/>
        <end position="44"/>
    </location>
</feature>
<organism evidence="2 3">
    <name type="scientific">Salmonella paratyphi B (strain ATCC BAA-1250 / SPB7)</name>
    <dbReference type="NCBI Taxonomy" id="1016998"/>
    <lineage>
        <taxon>Bacteria</taxon>
        <taxon>Pseudomonadati</taxon>
        <taxon>Pseudomonadota</taxon>
        <taxon>Gammaproteobacteria</taxon>
        <taxon>Enterobacterales</taxon>
        <taxon>Enterobacteriaceae</taxon>
        <taxon>Salmonella</taxon>
    </lineage>
</organism>
<protein>
    <submittedName>
        <fullName evidence="2">Uncharacterized protein</fullName>
    </submittedName>
</protein>
<evidence type="ECO:0000313" key="3">
    <source>
        <dbReference type="Proteomes" id="UP000008556"/>
    </source>
</evidence>
<dbReference type="AlphaFoldDB" id="A0A6C6YY87"/>
<dbReference type="EMBL" id="CP000886">
    <property type="protein sequence ID" value="ABX66153.1"/>
    <property type="molecule type" value="Genomic_DNA"/>
</dbReference>
<dbReference type="KEGG" id="spq:SPAB_00728"/>